<evidence type="ECO:0000256" key="5">
    <source>
        <dbReference type="ARBA" id="ARBA00023125"/>
    </source>
</evidence>
<comment type="similarity">
    <text evidence="1">Belongs to the replication factor A protein 1 family.</text>
</comment>
<dbReference type="CDD" id="cd04480">
    <property type="entry name" value="RPA1_DBD_A_like"/>
    <property type="match status" value="2"/>
</dbReference>
<dbReference type="Proteomes" id="UP000682877">
    <property type="component" value="Chromosome 1"/>
</dbReference>
<dbReference type="GO" id="GO:0008270">
    <property type="term" value="F:zinc ion binding"/>
    <property type="evidence" value="ECO:0007669"/>
    <property type="project" value="UniProtKB-KW"/>
</dbReference>
<feature type="domain" description="Replication protein A OB" evidence="9">
    <location>
        <begin position="519"/>
        <end position="598"/>
    </location>
</feature>
<evidence type="ECO:0000259" key="7">
    <source>
        <dbReference type="Pfam" id="PF02721"/>
    </source>
</evidence>
<protein>
    <submittedName>
        <fullName evidence="10">Uncharacterized protein</fullName>
    </submittedName>
</protein>
<feature type="region of interest" description="Disordered" evidence="6">
    <location>
        <begin position="239"/>
        <end position="299"/>
    </location>
</feature>
<accession>A0A8S1ZKX7</accession>
<evidence type="ECO:0000256" key="3">
    <source>
        <dbReference type="ARBA" id="ARBA00022771"/>
    </source>
</evidence>
<sequence>MFTSKTYDSVWRLNPSKYEWVVETKVLCSWTRRLENSGRRLEFVLADREGNKIQCSLWGEVYDKFVSVIVSGGWFRIKDFKVVHQTGDCRATLHRYKMILLKNTTIVKIPDIDNNKFFDFVDFGSILDRRYSDDFLVDLIGEVVDVQTSNIEAETNGTKLHEGSVVFNDKGVPLSDEVIPDYDYLLDRLERYNESRLVVENKEPNRSLKRTSEDVYGFPSTKRFRPLTGGYKELLEEVGGINDQGHGRLGSEFGEDDEEDDDEEEEEDTDGDEEVEEDVDDDEGEGEYEEEETYGEFGYDEDDSIYRTVSFYLRDRRNAMLRCRLFGKVAMTFYDTFKEQADGAVICVIRWGLIRCYGGDVAIHATDCTRIEINPDIRGVECFDELKSKNSLTFIDDINPIHDQYKIKVLILRLWKAYQKDAGNTIEMVLVDEKGSRIHATVEDKNIKKFDGVLKEGDAVTLNPFKLIKYSGDYKSNSLSFKILFYRTTQVKPCDDFPKEVPEKYFVEFGDVLNGSLDTRVFVDVIGQIVNVGPIEDIKIRGKSTPKLDVELRDRGNVRLMCTLWADFAKQVKVYTEANPAAVVCVIRCAQVKEWKGNWTISNAMGATRVLLDPPGVFVDGFRSGLPTDGVVLTNHDNSELFAGSTVSIRDQFLVKNHKRTVRDIVEALEEGMCVTMVTVGSVERTTKWYYVSCKMCNKSVEPYPEDSGDDGKPPLYYCGVCDKDVSAVVFRYRLVLEVSDATNYKARFLLFDAMGSTLLRRTAQELYNEVSENDPSILPSEIGALVGRRFLFKVSIGGDNLKSDRSHYVVQLFSDDDELIKDYSDGLDSEVLVPLPVTPITKEANVRRGGVNKQNTNSTHISQTDECIVAIQQAASWVLPVDRLRGLFVMLMGVFCEADPLSVWDATWDVLFKDVLFPQQIIFNDHEPEYAYNEIQNFETFMRKENSTFNVYAELRKRVALAGGPTCDPSLEYKMRDQFNNLKID</sequence>
<proteinExistence type="inferred from homology"/>
<dbReference type="InterPro" id="IPR013955">
    <property type="entry name" value="Rep_factor-A_C"/>
</dbReference>
<dbReference type="PANTHER" id="PTHR47165">
    <property type="entry name" value="OS03G0429900 PROTEIN"/>
    <property type="match status" value="1"/>
</dbReference>
<dbReference type="InterPro" id="IPR003871">
    <property type="entry name" value="RFA1B/D_OB_1st"/>
</dbReference>
<feature type="domain" description="Replication factor A C-terminal" evidence="8">
    <location>
        <begin position="685"/>
        <end position="801"/>
    </location>
</feature>
<dbReference type="InterPro" id="IPR012340">
    <property type="entry name" value="NA-bd_OB-fold"/>
</dbReference>
<dbReference type="InterPro" id="IPR047192">
    <property type="entry name" value="Euk_RPA1_DBD_C"/>
</dbReference>
<dbReference type="Pfam" id="PF02721">
    <property type="entry name" value="DUF223"/>
    <property type="match status" value="2"/>
</dbReference>
<dbReference type="SUPFAM" id="SSF50249">
    <property type="entry name" value="Nucleic acid-binding proteins"/>
    <property type="match status" value="5"/>
</dbReference>
<feature type="domain" description="Replication protein A 70 kDa DNA-binding subunit B/D first OB fold" evidence="7">
    <location>
        <begin position="7"/>
        <end position="108"/>
    </location>
</feature>
<dbReference type="Pfam" id="PF16900">
    <property type="entry name" value="REPA_OB_2"/>
    <property type="match status" value="1"/>
</dbReference>
<dbReference type="EMBL" id="LR999451">
    <property type="protein sequence ID" value="CAE5959407.1"/>
    <property type="molecule type" value="Genomic_DNA"/>
</dbReference>
<dbReference type="CDD" id="cd04476">
    <property type="entry name" value="RPA1_DBD_C"/>
    <property type="match status" value="1"/>
</dbReference>
<keyword evidence="3" id="KW-0863">Zinc-finger</keyword>
<dbReference type="GO" id="GO:0003677">
    <property type="term" value="F:DNA binding"/>
    <property type="evidence" value="ECO:0007669"/>
    <property type="project" value="UniProtKB-KW"/>
</dbReference>
<evidence type="ECO:0000256" key="6">
    <source>
        <dbReference type="SAM" id="MobiDB-lite"/>
    </source>
</evidence>
<keyword evidence="2" id="KW-0479">Metal-binding</keyword>
<keyword evidence="11" id="KW-1185">Reference proteome</keyword>
<feature type="domain" description="Replication protein A 70 kDa DNA-binding subunit B/D first OB fold" evidence="7">
    <location>
        <begin position="393"/>
        <end position="494"/>
    </location>
</feature>
<dbReference type="AlphaFoldDB" id="A0A8S1ZKX7"/>
<feature type="compositionally biased region" description="Acidic residues" evidence="6">
    <location>
        <begin position="253"/>
        <end position="299"/>
    </location>
</feature>
<evidence type="ECO:0000256" key="2">
    <source>
        <dbReference type="ARBA" id="ARBA00022723"/>
    </source>
</evidence>
<evidence type="ECO:0000259" key="9">
    <source>
        <dbReference type="Pfam" id="PF16900"/>
    </source>
</evidence>
<dbReference type="Pfam" id="PF08646">
    <property type="entry name" value="Rep_fac-A_C"/>
    <property type="match status" value="1"/>
</dbReference>
<keyword evidence="5" id="KW-0238">DNA-binding</keyword>
<gene>
    <name evidence="10" type="ORF">AARE701A_LOCUS2933</name>
</gene>
<organism evidence="10 11">
    <name type="scientific">Arabidopsis arenosa</name>
    <name type="common">Sand rock-cress</name>
    <name type="synonym">Cardaminopsis arenosa</name>
    <dbReference type="NCBI Taxonomy" id="38785"/>
    <lineage>
        <taxon>Eukaryota</taxon>
        <taxon>Viridiplantae</taxon>
        <taxon>Streptophyta</taxon>
        <taxon>Embryophyta</taxon>
        <taxon>Tracheophyta</taxon>
        <taxon>Spermatophyta</taxon>
        <taxon>Magnoliopsida</taxon>
        <taxon>eudicotyledons</taxon>
        <taxon>Gunneridae</taxon>
        <taxon>Pentapetalae</taxon>
        <taxon>rosids</taxon>
        <taxon>malvids</taxon>
        <taxon>Brassicales</taxon>
        <taxon>Brassicaceae</taxon>
        <taxon>Camelineae</taxon>
        <taxon>Arabidopsis</taxon>
    </lineage>
</organism>
<evidence type="ECO:0000313" key="10">
    <source>
        <dbReference type="EMBL" id="CAE5959407.1"/>
    </source>
</evidence>
<dbReference type="PANTHER" id="PTHR47165:SF4">
    <property type="entry name" value="OS03G0429900 PROTEIN"/>
    <property type="match status" value="1"/>
</dbReference>
<name>A0A8S1ZKX7_ARAAE</name>
<evidence type="ECO:0000313" key="11">
    <source>
        <dbReference type="Proteomes" id="UP000682877"/>
    </source>
</evidence>
<keyword evidence="4" id="KW-0862">Zinc</keyword>
<dbReference type="InterPro" id="IPR031657">
    <property type="entry name" value="REPA_OB_2"/>
</dbReference>
<reference evidence="10" key="1">
    <citation type="submission" date="2021-01" db="EMBL/GenBank/DDBJ databases">
        <authorList>
            <person name="Bezrukov I."/>
        </authorList>
    </citation>
    <scope>NUCLEOTIDE SEQUENCE</scope>
</reference>
<dbReference type="Gene3D" id="2.40.50.140">
    <property type="entry name" value="Nucleic acid-binding proteins"/>
    <property type="match status" value="5"/>
</dbReference>
<evidence type="ECO:0000256" key="1">
    <source>
        <dbReference type="ARBA" id="ARBA00005690"/>
    </source>
</evidence>
<evidence type="ECO:0000256" key="4">
    <source>
        <dbReference type="ARBA" id="ARBA00022833"/>
    </source>
</evidence>
<evidence type="ECO:0000259" key="8">
    <source>
        <dbReference type="Pfam" id="PF08646"/>
    </source>
</evidence>
<dbReference type="CDD" id="cd04481">
    <property type="entry name" value="RPA1_DBD_B_like"/>
    <property type="match status" value="2"/>
</dbReference>